<dbReference type="CDD" id="cd20069">
    <property type="entry name" value="5TM_Oxa1-like"/>
    <property type="match status" value="1"/>
</dbReference>
<dbReference type="GO" id="GO:0016579">
    <property type="term" value="P:protein deubiquitination"/>
    <property type="evidence" value="ECO:0007669"/>
    <property type="project" value="InterPro"/>
</dbReference>
<feature type="transmembrane region" description="Helical" evidence="3">
    <location>
        <begin position="1007"/>
        <end position="1027"/>
    </location>
</feature>
<dbReference type="SUPFAM" id="SSF54001">
    <property type="entry name" value="Cysteine proteinases"/>
    <property type="match status" value="2"/>
</dbReference>
<feature type="domain" description="USP" evidence="4">
    <location>
        <begin position="389"/>
        <end position="676"/>
    </location>
</feature>
<dbReference type="NCBIfam" id="TIGR03592">
    <property type="entry name" value="yidC_oxa1_cterm"/>
    <property type="match status" value="1"/>
</dbReference>
<evidence type="ECO:0000259" key="4">
    <source>
        <dbReference type="PROSITE" id="PS50235"/>
    </source>
</evidence>
<feature type="domain" description="USP" evidence="4">
    <location>
        <begin position="18"/>
        <end position="305"/>
    </location>
</feature>
<evidence type="ECO:0000313" key="6">
    <source>
        <dbReference type="Proteomes" id="UP001153269"/>
    </source>
</evidence>
<dbReference type="Gene3D" id="3.90.70.10">
    <property type="entry name" value="Cysteine proteinases"/>
    <property type="match status" value="2"/>
</dbReference>
<feature type="compositionally biased region" description="Basic and acidic residues" evidence="2">
    <location>
        <begin position="648"/>
        <end position="693"/>
    </location>
</feature>
<dbReference type="Proteomes" id="UP001153269">
    <property type="component" value="Unassembled WGS sequence"/>
</dbReference>
<name>A0A9N7YCP0_PLEPL</name>
<keyword evidence="1 3" id="KW-0812">Transmembrane</keyword>
<dbReference type="EMBL" id="CADEAL010000524">
    <property type="protein sequence ID" value="CAB1421412.1"/>
    <property type="molecule type" value="Genomic_DNA"/>
</dbReference>
<dbReference type="PROSITE" id="PS00972">
    <property type="entry name" value="USP_1"/>
    <property type="match status" value="1"/>
</dbReference>
<feature type="compositionally biased region" description="Basic and acidic residues" evidence="2">
    <location>
        <begin position="277"/>
        <end position="322"/>
    </location>
</feature>
<gene>
    <name evidence="5" type="ORF">PLEPLA_LOCUS9294</name>
</gene>
<feature type="transmembrane region" description="Helical" evidence="3">
    <location>
        <begin position="1055"/>
        <end position="1074"/>
    </location>
</feature>
<comment type="similarity">
    <text evidence="1">Belongs to the OXA1/ALB3/YidC family.</text>
</comment>
<accession>A0A9N7YCP0</accession>
<dbReference type="InterPro" id="IPR038765">
    <property type="entry name" value="Papain-like_cys_pep_sf"/>
</dbReference>
<dbReference type="InterPro" id="IPR028055">
    <property type="entry name" value="YidC/Oxa/ALB_C"/>
</dbReference>
<feature type="region of interest" description="Disordered" evidence="2">
    <location>
        <begin position="338"/>
        <end position="378"/>
    </location>
</feature>
<feature type="transmembrane region" description="Helical" evidence="3">
    <location>
        <begin position="931"/>
        <end position="953"/>
    </location>
</feature>
<dbReference type="GO" id="GO:0005829">
    <property type="term" value="C:cytosol"/>
    <property type="evidence" value="ECO:0007669"/>
    <property type="project" value="TreeGrafter"/>
</dbReference>
<organism evidence="5 6">
    <name type="scientific">Pleuronectes platessa</name>
    <name type="common">European plaice</name>
    <dbReference type="NCBI Taxonomy" id="8262"/>
    <lineage>
        <taxon>Eukaryota</taxon>
        <taxon>Metazoa</taxon>
        <taxon>Chordata</taxon>
        <taxon>Craniata</taxon>
        <taxon>Vertebrata</taxon>
        <taxon>Euteleostomi</taxon>
        <taxon>Actinopterygii</taxon>
        <taxon>Neopterygii</taxon>
        <taxon>Teleostei</taxon>
        <taxon>Neoteleostei</taxon>
        <taxon>Acanthomorphata</taxon>
        <taxon>Carangaria</taxon>
        <taxon>Pleuronectiformes</taxon>
        <taxon>Pleuronectoidei</taxon>
        <taxon>Pleuronectidae</taxon>
        <taxon>Pleuronectes</taxon>
    </lineage>
</organism>
<keyword evidence="3" id="KW-1133">Transmembrane helix</keyword>
<evidence type="ECO:0000256" key="1">
    <source>
        <dbReference type="RuleBase" id="RU003945"/>
    </source>
</evidence>
<sequence>MSSFHRNQQSAAADIVYYGLFNQGGTGYLNSVLQVLFMTKDFREAVERCDPHNHGSINPQLRDVFDELLKRTSYTNEITNKLGIHTVWKQRDAAEYFEKILTLTSSDASQIFNGESTHKITCSYCHKESNTDGRFWHLPLELVDSYSDVYSVVDGIDEYFRTSRFSGENQMYCDHCETKSDATMTCVMKHHPEVLTLLLKRFDFDYRYMSYVKNNQDVVVPSSLQIPENQMYELYAWVEHFGDLRGGHYTATIKSQENEKWYNFNDTSVTLPANRDGVPDRKGCDKKRQDSGDSKEARQLEQDKMKMMKSEEEEGGKEAEAYASAEKRELLSVGTQLVKREHDQKRERGKQKHVLKTTQKGLIPKRSDPEHKHEKDVDDEEGAADIVYYGLFNQGATCYLNSVLQVLFMTKDFREAVERCDPHNHGSINPQLRDVFDELLKRTSYANEITNKLGIHTVWKQRDAAEYFEKILTLTSSDASQIFDGESRKKITCSYCHKENNTDGRFWHLPLELVDSYSDVYSVVDGIDEYFRTSRLSGKKQMYCDNCETKTDATMTCVMKHHPDVLTLLLKRFDSDYRYMSYVKNNRVVVVPSSLQIPENQTYELYAWVEHTSDLGGEHYTATIKSQENEKWYNFNGASVMLPANRDGVPDRKGCDKKRQDSGDSKEARQLEQDKMKMMKSEEEEGGKEAEAYASAEKRELLSLVIPPSSLSNMAAIRSGVTPGCLARTFLRQTGKPSRGSRPASGAWSHRLLQRSHLHTVVECRSATTRTLLGCRQRGRFLWVNAVTLRHNSSQIPPEDGSVAAPVVEAPYSSPILESTPVSLSADSTPIFGQPIAEQIPIESLSMAVPVAESAISTPVLDLSLEHVSTDPSPVLTQPLLEYVADAAPTAVEVLQAANADATLAELGLAAHTPVGLIQNLLEFMHLDLGLPWWGAIVVGTVLARMAVFPVIVKGQREAAKLNNVMPEMSKLTTRMQEAKQSGNKFEFAKAYTDLNMFQKKHDVNPLRGLLVPLVQAPIFVSFFIALRKMAYLPVPSMQTGGMLWFTDLTAADPFYILPVVVTGTMFFILELGAESGVDNPNLRAMKTVFRIMPFVILPLTINFPTAVFTYWLTSNCFSLGQVALLRHPLIRDKLRIPEKIKHPESAMPTNEGFFSTMKKGWKNAQLAQQLEERERRIKNHLDLAAKGPLRQTFTHNPVQQTPPMAAASTKDKQANDKDRPWKDTIG</sequence>
<dbReference type="AlphaFoldDB" id="A0A9N7YCP0"/>
<feature type="region of interest" description="Disordered" evidence="2">
    <location>
        <begin position="268"/>
        <end position="322"/>
    </location>
</feature>
<protein>
    <recommendedName>
        <fullName evidence="4">USP domain-containing protein</fullName>
    </recommendedName>
</protein>
<dbReference type="PANTHER" id="PTHR24006">
    <property type="entry name" value="UBIQUITIN CARBOXYL-TERMINAL HYDROLASE"/>
    <property type="match status" value="1"/>
</dbReference>
<reference evidence="5" key="1">
    <citation type="submission" date="2020-03" db="EMBL/GenBank/DDBJ databases">
        <authorList>
            <person name="Weist P."/>
        </authorList>
    </citation>
    <scope>NUCLEOTIDE SEQUENCE</scope>
</reference>
<feature type="transmembrane region" description="Helical" evidence="3">
    <location>
        <begin position="1095"/>
        <end position="1113"/>
    </location>
</feature>
<dbReference type="GO" id="GO:0004843">
    <property type="term" value="F:cysteine-type deubiquitinase activity"/>
    <property type="evidence" value="ECO:0007669"/>
    <property type="project" value="InterPro"/>
</dbReference>
<dbReference type="PANTHER" id="PTHR24006:SF899">
    <property type="entry name" value="UBIQUITIN CARBOXYL-TERMINAL HYDROLASE"/>
    <property type="match status" value="1"/>
</dbReference>
<dbReference type="GO" id="GO:0005634">
    <property type="term" value="C:nucleus"/>
    <property type="evidence" value="ECO:0007669"/>
    <property type="project" value="TreeGrafter"/>
</dbReference>
<evidence type="ECO:0000313" key="5">
    <source>
        <dbReference type="EMBL" id="CAB1421412.1"/>
    </source>
</evidence>
<dbReference type="CDD" id="cd02257">
    <property type="entry name" value="Peptidase_C19"/>
    <property type="match status" value="2"/>
</dbReference>
<dbReference type="GO" id="GO:0016020">
    <property type="term" value="C:membrane"/>
    <property type="evidence" value="ECO:0007669"/>
    <property type="project" value="UniProtKB-SubCell"/>
</dbReference>
<keyword evidence="3" id="KW-0472">Membrane</keyword>
<dbReference type="InterPro" id="IPR050164">
    <property type="entry name" value="Peptidase_C19"/>
</dbReference>
<dbReference type="Pfam" id="PF02096">
    <property type="entry name" value="60KD_IMP"/>
    <property type="match status" value="1"/>
</dbReference>
<proteinExistence type="inferred from homology"/>
<comment type="caution">
    <text evidence="5">The sequence shown here is derived from an EMBL/GenBank/DDBJ whole genome shotgun (WGS) entry which is preliminary data.</text>
</comment>
<feature type="compositionally biased region" description="Basic and acidic residues" evidence="2">
    <location>
        <begin position="1210"/>
        <end position="1227"/>
    </location>
</feature>
<keyword evidence="6" id="KW-1185">Reference proteome</keyword>
<evidence type="ECO:0000256" key="2">
    <source>
        <dbReference type="SAM" id="MobiDB-lite"/>
    </source>
</evidence>
<comment type="subcellular location">
    <subcellularLocation>
        <location evidence="1">Membrane</location>
        <topology evidence="1">Multi-pass membrane protein</topology>
    </subcellularLocation>
</comment>
<feature type="region of interest" description="Disordered" evidence="2">
    <location>
        <begin position="1189"/>
        <end position="1227"/>
    </location>
</feature>
<dbReference type="InterPro" id="IPR028889">
    <property type="entry name" value="USP"/>
</dbReference>
<dbReference type="InterPro" id="IPR018200">
    <property type="entry name" value="USP_CS"/>
</dbReference>
<feature type="compositionally biased region" description="Polar residues" evidence="2">
    <location>
        <begin position="1192"/>
        <end position="1203"/>
    </location>
</feature>
<dbReference type="PROSITE" id="PS50235">
    <property type="entry name" value="USP_3"/>
    <property type="match status" value="2"/>
</dbReference>
<feature type="region of interest" description="Disordered" evidence="2">
    <location>
        <begin position="643"/>
        <end position="693"/>
    </location>
</feature>
<evidence type="ECO:0000256" key="3">
    <source>
        <dbReference type="SAM" id="Phobius"/>
    </source>
</evidence>
<feature type="compositionally biased region" description="Basic and acidic residues" evidence="2">
    <location>
        <begin position="365"/>
        <end position="376"/>
    </location>
</feature>
<dbReference type="InterPro" id="IPR001394">
    <property type="entry name" value="Peptidase_C19_UCH"/>
</dbReference>
<dbReference type="Pfam" id="PF00443">
    <property type="entry name" value="UCH"/>
    <property type="match status" value="2"/>
</dbReference>